<dbReference type="EMBL" id="JBITLV010000012">
    <property type="protein sequence ID" value="MFI7589944.1"/>
    <property type="molecule type" value="Genomic_DNA"/>
</dbReference>
<organism evidence="2 3">
    <name type="scientific">Spongisporangium articulatum</name>
    <dbReference type="NCBI Taxonomy" id="3362603"/>
    <lineage>
        <taxon>Bacteria</taxon>
        <taxon>Bacillati</taxon>
        <taxon>Actinomycetota</taxon>
        <taxon>Actinomycetes</taxon>
        <taxon>Kineosporiales</taxon>
        <taxon>Kineosporiaceae</taxon>
        <taxon>Spongisporangium</taxon>
    </lineage>
</organism>
<proteinExistence type="predicted"/>
<protein>
    <submittedName>
        <fullName evidence="2">Transposase</fullName>
    </submittedName>
</protein>
<evidence type="ECO:0000313" key="3">
    <source>
        <dbReference type="Proteomes" id="UP001612915"/>
    </source>
</evidence>
<dbReference type="PANTHER" id="PTHR33609:SF1">
    <property type="entry name" value="TRANSPOSASE"/>
    <property type="match status" value="1"/>
</dbReference>
<name>A0ABW8AUB4_9ACTN</name>
<dbReference type="InterPro" id="IPR052546">
    <property type="entry name" value="Transposase_8_domain"/>
</dbReference>
<keyword evidence="1" id="KW-0175">Coiled coil</keyword>
<dbReference type="Proteomes" id="UP001612915">
    <property type="component" value="Unassembled WGS sequence"/>
</dbReference>
<evidence type="ECO:0000256" key="1">
    <source>
        <dbReference type="SAM" id="Coils"/>
    </source>
</evidence>
<sequence>MPGKRYSTEQIIAKLREAEKLQAQGATIPAVCKKLGVSDQTFYRWRQKYGALKEDEAHRLRALEQENARLKRIVAEQALDISMLKDVQRGNF</sequence>
<dbReference type="RefSeq" id="WP_398284547.1">
    <property type="nucleotide sequence ID" value="NZ_JBITLV010000012.1"/>
</dbReference>
<dbReference type="PANTHER" id="PTHR33609">
    <property type="entry name" value="LOW CALCIUM RESPONSE LOCUS PROTEIN S"/>
    <property type="match status" value="1"/>
</dbReference>
<dbReference type="SUPFAM" id="SSF46689">
    <property type="entry name" value="Homeodomain-like"/>
    <property type="match status" value="1"/>
</dbReference>
<gene>
    <name evidence="2" type="ORF">ACIB24_22975</name>
</gene>
<comment type="caution">
    <text evidence="2">The sequence shown here is derived from an EMBL/GenBank/DDBJ whole genome shotgun (WGS) entry which is preliminary data.</text>
</comment>
<keyword evidence="3" id="KW-1185">Reference proteome</keyword>
<dbReference type="Pfam" id="PF01527">
    <property type="entry name" value="HTH_Tnp_1"/>
    <property type="match status" value="1"/>
</dbReference>
<evidence type="ECO:0000313" key="2">
    <source>
        <dbReference type="EMBL" id="MFI7589944.1"/>
    </source>
</evidence>
<dbReference type="InterPro" id="IPR009057">
    <property type="entry name" value="Homeodomain-like_sf"/>
</dbReference>
<feature type="coiled-coil region" evidence="1">
    <location>
        <begin position="53"/>
        <end position="80"/>
    </location>
</feature>
<dbReference type="Gene3D" id="1.10.10.60">
    <property type="entry name" value="Homeodomain-like"/>
    <property type="match status" value="1"/>
</dbReference>
<dbReference type="InterPro" id="IPR002514">
    <property type="entry name" value="Transposase_8"/>
</dbReference>
<accession>A0ABW8AUB4</accession>
<reference evidence="2 3" key="1">
    <citation type="submission" date="2024-10" db="EMBL/GenBank/DDBJ databases">
        <title>The Natural Products Discovery Center: Release of the First 8490 Sequenced Strains for Exploring Actinobacteria Biosynthetic Diversity.</title>
        <authorList>
            <person name="Kalkreuter E."/>
            <person name="Kautsar S.A."/>
            <person name="Yang D."/>
            <person name="Bader C.D."/>
            <person name="Teijaro C.N."/>
            <person name="Fluegel L."/>
            <person name="Davis C.M."/>
            <person name="Simpson J.R."/>
            <person name="Lauterbach L."/>
            <person name="Steele A.D."/>
            <person name="Gui C."/>
            <person name="Meng S."/>
            <person name="Li G."/>
            <person name="Viehrig K."/>
            <person name="Ye F."/>
            <person name="Su P."/>
            <person name="Kiefer A.F."/>
            <person name="Nichols A."/>
            <person name="Cepeda A.J."/>
            <person name="Yan W."/>
            <person name="Fan B."/>
            <person name="Jiang Y."/>
            <person name="Adhikari A."/>
            <person name="Zheng C.-J."/>
            <person name="Schuster L."/>
            <person name="Cowan T.M."/>
            <person name="Smanski M.J."/>
            <person name="Chevrette M.G."/>
            <person name="De Carvalho L.P.S."/>
            <person name="Shen B."/>
        </authorList>
    </citation>
    <scope>NUCLEOTIDE SEQUENCE [LARGE SCALE GENOMIC DNA]</scope>
    <source>
        <strain evidence="2 3">NPDC049639</strain>
    </source>
</reference>